<evidence type="ECO:0000313" key="16">
    <source>
        <dbReference type="Proteomes" id="UP000665020"/>
    </source>
</evidence>
<dbReference type="Gene3D" id="1.10.1670.10">
    <property type="entry name" value="Helix-hairpin-Helix base-excision DNA repair enzymes (C-terminal)"/>
    <property type="match status" value="1"/>
</dbReference>
<dbReference type="InterPro" id="IPR000445">
    <property type="entry name" value="HhH_motif"/>
</dbReference>
<keyword evidence="6 12" id="KW-0408">Iron</keyword>
<keyword evidence="2 12" id="KW-0004">4Fe-4S</keyword>
<dbReference type="HAMAP" id="MF_00942">
    <property type="entry name" value="Nth"/>
    <property type="match status" value="1"/>
</dbReference>
<evidence type="ECO:0000313" key="15">
    <source>
        <dbReference type="EMBL" id="QTL98265.1"/>
    </source>
</evidence>
<keyword evidence="15" id="KW-0255">Endonuclease</keyword>
<protein>
    <recommendedName>
        <fullName evidence="12">Endonuclease III</fullName>
        <ecNumber evidence="12">4.2.99.18</ecNumber>
    </recommendedName>
    <alternativeName>
        <fullName evidence="12">DNA-(apurinic or apyrimidinic site) lyase</fullName>
    </alternativeName>
</protein>
<keyword evidence="8 12" id="KW-0238">DNA-binding</keyword>
<evidence type="ECO:0000256" key="1">
    <source>
        <dbReference type="ARBA" id="ARBA00008343"/>
    </source>
</evidence>
<dbReference type="Gene3D" id="1.10.340.30">
    <property type="entry name" value="Hypothetical protein, domain 2"/>
    <property type="match status" value="1"/>
</dbReference>
<dbReference type="NCBIfam" id="TIGR01083">
    <property type="entry name" value="nth"/>
    <property type="match status" value="1"/>
</dbReference>
<dbReference type="RefSeq" id="WP_230866713.1">
    <property type="nucleotide sequence ID" value="NZ_CP046640.1"/>
</dbReference>
<keyword evidence="15" id="KW-0540">Nuclease</keyword>
<evidence type="ECO:0000259" key="14">
    <source>
        <dbReference type="SMART" id="SM00478"/>
    </source>
</evidence>
<proteinExistence type="inferred from homology"/>
<comment type="function">
    <text evidence="12">DNA repair enzyme that has both DNA N-glycosylase activity and AP-lyase activity. The DNA N-glycosylase activity releases various damaged pyrimidines from DNA by cleaving the N-glycosidic bond, leaving an AP (apurinic/apyrimidinic) site. The AP-lyase activity cleaves the phosphodiester bond 3' to the AP site by a beta-elimination, leaving a 3'-terminal unsaturated sugar and a product with a terminal 5'-phosphate.</text>
</comment>
<evidence type="ECO:0000256" key="12">
    <source>
        <dbReference type="HAMAP-Rule" id="MF_00942"/>
    </source>
</evidence>
<organism evidence="15 16">
    <name type="scientific">Iocasia fonsfrigidae</name>
    <dbReference type="NCBI Taxonomy" id="2682810"/>
    <lineage>
        <taxon>Bacteria</taxon>
        <taxon>Bacillati</taxon>
        <taxon>Bacillota</taxon>
        <taxon>Clostridia</taxon>
        <taxon>Halanaerobiales</taxon>
        <taxon>Halanaerobiaceae</taxon>
        <taxon>Iocasia</taxon>
    </lineage>
</organism>
<dbReference type="InterPro" id="IPR003265">
    <property type="entry name" value="HhH-GPD_domain"/>
</dbReference>
<feature type="binding site" evidence="12">
    <location>
        <position position="187"/>
    </location>
    <ligand>
        <name>[4Fe-4S] cluster</name>
        <dbReference type="ChEBI" id="CHEBI:49883"/>
    </ligand>
</feature>
<dbReference type="CDD" id="cd00056">
    <property type="entry name" value="ENDO3c"/>
    <property type="match status" value="1"/>
</dbReference>
<dbReference type="GO" id="GO:0140078">
    <property type="term" value="F:class I DNA-(apurinic or apyrimidinic site) endonuclease activity"/>
    <property type="evidence" value="ECO:0007669"/>
    <property type="project" value="UniProtKB-EC"/>
</dbReference>
<keyword evidence="16" id="KW-1185">Reference proteome</keyword>
<dbReference type="Pfam" id="PF00730">
    <property type="entry name" value="HhH-GPD"/>
    <property type="match status" value="1"/>
</dbReference>
<dbReference type="GO" id="GO:0046872">
    <property type="term" value="F:metal ion binding"/>
    <property type="evidence" value="ECO:0007669"/>
    <property type="project" value="UniProtKB-KW"/>
</dbReference>
<feature type="domain" description="HhH-GPD" evidence="14">
    <location>
        <begin position="38"/>
        <end position="185"/>
    </location>
</feature>
<comment type="similarity">
    <text evidence="1 12">Belongs to the Nth/MutY family.</text>
</comment>
<comment type="cofactor">
    <cofactor evidence="12">
        <name>[4Fe-4S] cluster</name>
        <dbReference type="ChEBI" id="CHEBI:49883"/>
    </cofactor>
    <text evidence="12">Binds 1 [4Fe-4S] cluster.</text>
</comment>
<dbReference type="FunFam" id="1.10.1670.10:FF:000001">
    <property type="entry name" value="Endonuclease III"/>
    <property type="match status" value="1"/>
</dbReference>
<evidence type="ECO:0000256" key="11">
    <source>
        <dbReference type="ARBA" id="ARBA00023295"/>
    </source>
</evidence>
<dbReference type="InterPro" id="IPR023170">
    <property type="entry name" value="HhH_base_excis_C"/>
</dbReference>
<feature type="binding site" evidence="12">
    <location>
        <position position="203"/>
    </location>
    <ligand>
        <name>[4Fe-4S] cluster</name>
        <dbReference type="ChEBI" id="CHEBI:49883"/>
    </ligand>
</feature>
<keyword evidence="4 12" id="KW-0227">DNA damage</keyword>
<dbReference type="InterPro" id="IPR003583">
    <property type="entry name" value="Hlx-hairpin-Hlx_DNA-bd_motif"/>
</dbReference>
<accession>A0A8A7KDT5</accession>
<keyword evidence="5 12" id="KW-0378">Hydrolase</keyword>
<keyword evidence="10 12" id="KW-0456">Lyase</keyword>
<dbReference type="SMART" id="SM00478">
    <property type="entry name" value="ENDO3c"/>
    <property type="match status" value="1"/>
</dbReference>
<dbReference type="GO" id="GO:0003677">
    <property type="term" value="F:DNA binding"/>
    <property type="evidence" value="ECO:0007669"/>
    <property type="project" value="UniProtKB-UniRule"/>
</dbReference>
<dbReference type="EMBL" id="CP046640">
    <property type="protein sequence ID" value="QTL98265.1"/>
    <property type="molecule type" value="Genomic_DNA"/>
</dbReference>
<dbReference type="InterPro" id="IPR003651">
    <property type="entry name" value="Endonuclease3_FeS-loop_motif"/>
</dbReference>
<evidence type="ECO:0000256" key="5">
    <source>
        <dbReference type="ARBA" id="ARBA00022801"/>
    </source>
</evidence>
<keyword evidence="7 12" id="KW-0411">Iron-sulfur</keyword>
<dbReference type="SUPFAM" id="SSF48150">
    <property type="entry name" value="DNA-glycosylase"/>
    <property type="match status" value="1"/>
</dbReference>
<reference evidence="15" key="1">
    <citation type="submission" date="2019-12" db="EMBL/GenBank/DDBJ databases">
        <authorList>
            <person name="zhang j."/>
            <person name="sun C.M."/>
        </authorList>
    </citation>
    <scope>NUCLEOTIDE SEQUENCE</scope>
    <source>
        <strain evidence="15">NS-1</strain>
    </source>
</reference>
<dbReference type="GO" id="GO:0006285">
    <property type="term" value="P:base-excision repair, AP site formation"/>
    <property type="evidence" value="ECO:0007669"/>
    <property type="project" value="TreeGrafter"/>
</dbReference>
<keyword evidence="3 12" id="KW-0479">Metal-binding</keyword>
<evidence type="ECO:0000256" key="4">
    <source>
        <dbReference type="ARBA" id="ARBA00022763"/>
    </source>
</evidence>
<dbReference type="FunFam" id="1.10.340.30:FF:000001">
    <property type="entry name" value="Endonuclease III"/>
    <property type="match status" value="1"/>
</dbReference>
<dbReference type="InterPro" id="IPR011257">
    <property type="entry name" value="DNA_glycosylase"/>
</dbReference>
<feature type="binding site" evidence="12">
    <location>
        <position position="194"/>
    </location>
    <ligand>
        <name>[4Fe-4S] cluster</name>
        <dbReference type="ChEBI" id="CHEBI:49883"/>
    </ligand>
</feature>
<dbReference type="Pfam" id="PF10576">
    <property type="entry name" value="EndIII_4Fe-2S"/>
    <property type="match status" value="1"/>
</dbReference>
<evidence type="ECO:0000256" key="8">
    <source>
        <dbReference type="ARBA" id="ARBA00023125"/>
    </source>
</evidence>
<dbReference type="InterPro" id="IPR005759">
    <property type="entry name" value="Nth"/>
</dbReference>
<evidence type="ECO:0000259" key="13">
    <source>
        <dbReference type="SMART" id="SM00278"/>
    </source>
</evidence>
<name>A0A8A7KDT5_9FIRM</name>
<sequence length="210" mass="24392">MNVRKVTKIIMLMEEKWPKPVTELNYSSPFELLLATILSAQSTDKQVNKVTKRLFKKYNQPGDFAEMKKDELAQEINSIGLYRNKSKFIIESSQLILKDFKGKVPDTRKELMRLPGVGRKTANVILASAFQKNAIAVDTHVFRVANRLGLVKTDKVVEVEKQLMNIIPEEKWSDLHHWLIFLGRRICKARNPHCNKCFLQDYCEYYNSSK</sequence>
<dbReference type="PANTHER" id="PTHR10359">
    <property type="entry name" value="A/G-SPECIFIC ADENINE GLYCOSYLASE/ENDONUCLEASE III"/>
    <property type="match status" value="1"/>
</dbReference>
<evidence type="ECO:0000256" key="7">
    <source>
        <dbReference type="ARBA" id="ARBA00023014"/>
    </source>
</evidence>
<keyword evidence="11 12" id="KW-0326">Glycosidase</keyword>
<dbReference type="KEGG" id="ifn:GM661_09870"/>
<evidence type="ECO:0000256" key="9">
    <source>
        <dbReference type="ARBA" id="ARBA00023204"/>
    </source>
</evidence>
<dbReference type="GO" id="GO:0051539">
    <property type="term" value="F:4 iron, 4 sulfur cluster binding"/>
    <property type="evidence" value="ECO:0007669"/>
    <property type="project" value="UniProtKB-UniRule"/>
</dbReference>
<feature type="domain" description="Helix-hairpin-helix DNA-binding motif class 1" evidence="13">
    <location>
        <begin position="109"/>
        <end position="128"/>
    </location>
</feature>
<dbReference type="PIRSF" id="PIRSF001435">
    <property type="entry name" value="Nth"/>
    <property type="match status" value="1"/>
</dbReference>
<evidence type="ECO:0000256" key="2">
    <source>
        <dbReference type="ARBA" id="ARBA00022485"/>
    </source>
</evidence>
<feature type="binding site" evidence="12">
    <location>
        <position position="197"/>
    </location>
    <ligand>
        <name>[4Fe-4S] cluster</name>
        <dbReference type="ChEBI" id="CHEBI:49883"/>
    </ligand>
</feature>
<comment type="catalytic activity">
    <reaction evidence="12">
        <text>2'-deoxyribonucleotide-(2'-deoxyribose 5'-phosphate)-2'-deoxyribonucleotide-DNA = a 3'-end 2'-deoxyribonucleotide-(2,3-dehydro-2,3-deoxyribose 5'-phosphate)-DNA + a 5'-end 5'-phospho-2'-deoxyribonucleoside-DNA + H(+)</text>
        <dbReference type="Rhea" id="RHEA:66592"/>
        <dbReference type="Rhea" id="RHEA-COMP:13180"/>
        <dbReference type="Rhea" id="RHEA-COMP:16897"/>
        <dbReference type="Rhea" id="RHEA-COMP:17067"/>
        <dbReference type="ChEBI" id="CHEBI:15378"/>
        <dbReference type="ChEBI" id="CHEBI:136412"/>
        <dbReference type="ChEBI" id="CHEBI:157695"/>
        <dbReference type="ChEBI" id="CHEBI:167181"/>
        <dbReference type="EC" id="4.2.99.18"/>
    </reaction>
</comment>
<evidence type="ECO:0000256" key="6">
    <source>
        <dbReference type="ARBA" id="ARBA00023004"/>
    </source>
</evidence>
<evidence type="ECO:0000256" key="10">
    <source>
        <dbReference type="ARBA" id="ARBA00023239"/>
    </source>
</evidence>
<dbReference type="PANTHER" id="PTHR10359:SF18">
    <property type="entry name" value="ENDONUCLEASE III"/>
    <property type="match status" value="1"/>
</dbReference>
<dbReference type="Pfam" id="PF00633">
    <property type="entry name" value="HHH"/>
    <property type="match status" value="1"/>
</dbReference>
<dbReference type="SMART" id="SM00278">
    <property type="entry name" value="HhH1"/>
    <property type="match status" value="1"/>
</dbReference>
<gene>
    <name evidence="12 15" type="primary">nth</name>
    <name evidence="15" type="ORF">GM661_09870</name>
</gene>
<evidence type="ECO:0000256" key="3">
    <source>
        <dbReference type="ARBA" id="ARBA00022723"/>
    </source>
</evidence>
<dbReference type="Proteomes" id="UP000665020">
    <property type="component" value="Chromosome"/>
</dbReference>
<dbReference type="SMART" id="SM00525">
    <property type="entry name" value="FES"/>
    <property type="match status" value="1"/>
</dbReference>
<dbReference type="AlphaFoldDB" id="A0A8A7KDT5"/>
<dbReference type="EC" id="4.2.99.18" evidence="12"/>
<keyword evidence="9 12" id="KW-0234">DNA repair</keyword>
<dbReference type="GO" id="GO:0019104">
    <property type="term" value="F:DNA N-glycosylase activity"/>
    <property type="evidence" value="ECO:0007669"/>
    <property type="project" value="UniProtKB-UniRule"/>
</dbReference>